<reference evidence="1 2" key="1">
    <citation type="journal article" date="2019" name="Nat. Med.">
        <title>A library of human gut bacterial isolates paired with longitudinal multiomics data enables mechanistic microbiome research.</title>
        <authorList>
            <person name="Poyet M."/>
            <person name="Groussin M."/>
            <person name="Gibbons S.M."/>
            <person name="Avila-Pacheco J."/>
            <person name="Jiang X."/>
            <person name="Kearney S.M."/>
            <person name="Perrotta A.R."/>
            <person name="Berdy B."/>
            <person name="Zhao S."/>
            <person name="Lieberman T.D."/>
            <person name="Swanson P.K."/>
            <person name="Smith M."/>
            <person name="Roesemann S."/>
            <person name="Alexander J.E."/>
            <person name="Rich S.A."/>
            <person name="Livny J."/>
            <person name="Vlamakis H."/>
            <person name="Clish C."/>
            <person name="Bullock K."/>
            <person name="Deik A."/>
            <person name="Scott J."/>
            <person name="Pierce K.A."/>
            <person name="Xavier R.J."/>
            <person name="Alm E.J."/>
        </authorList>
    </citation>
    <scope>NUCLEOTIDE SEQUENCE [LARGE SCALE GENOMIC DNA]</scope>
    <source>
        <strain evidence="1 2">BIOML-A2</strain>
    </source>
</reference>
<name>A0A6I2QZ25_FLAPL</name>
<sequence length="135" mass="15204">MMEQMDIFATEADRLRELELKRMFREWKSLPPETLVPAGDPQRSQVKTMLAAGYCFLWEQALHRCPGLPDDKYIWLNEIEPAEYWVMNDSGNPAGEHIDTCPFCGANLKAGGGDVLLVKADGGWWVVNGFLNESG</sequence>
<protein>
    <submittedName>
        <fullName evidence="1">Uncharacterized protein</fullName>
    </submittedName>
</protein>
<proteinExistence type="predicted"/>
<gene>
    <name evidence="1" type="ORF">GKE97_06110</name>
</gene>
<dbReference type="EMBL" id="WKPR01000004">
    <property type="protein sequence ID" value="MSB19091.1"/>
    <property type="molecule type" value="Genomic_DNA"/>
</dbReference>
<evidence type="ECO:0000313" key="2">
    <source>
        <dbReference type="Proteomes" id="UP000434475"/>
    </source>
</evidence>
<dbReference type="Proteomes" id="UP000434475">
    <property type="component" value="Unassembled WGS sequence"/>
</dbReference>
<comment type="caution">
    <text evidence="1">The sequence shown here is derived from an EMBL/GenBank/DDBJ whole genome shotgun (WGS) entry which is preliminary data.</text>
</comment>
<dbReference type="RefSeq" id="WP_172697452.1">
    <property type="nucleotide sequence ID" value="NZ_WKPR01000004.1"/>
</dbReference>
<evidence type="ECO:0000313" key="1">
    <source>
        <dbReference type="EMBL" id="MSB19091.1"/>
    </source>
</evidence>
<organism evidence="1 2">
    <name type="scientific">Flavonifractor plautii</name>
    <name type="common">Fusobacterium plautii</name>
    <dbReference type="NCBI Taxonomy" id="292800"/>
    <lineage>
        <taxon>Bacteria</taxon>
        <taxon>Bacillati</taxon>
        <taxon>Bacillota</taxon>
        <taxon>Clostridia</taxon>
        <taxon>Eubacteriales</taxon>
        <taxon>Oscillospiraceae</taxon>
        <taxon>Flavonifractor</taxon>
    </lineage>
</organism>
<dbReference type="AlphaFoldDB" id="A0A6I2QZ25"/>
<accession>A0A6I2QZ25</accession>